<dbReference type="OrthoDB" id="3163863at2759"/>
<evidence type="ECO:0000313" key="3">
    <source>
        <dbReference type="Proteomes" id="UP000076532"/>
    </source>
</evidence>
<feature type="region of interest" description="Disordered" evidence="1">
    <location>
        <begin position="97"/>
        <end position="118"/>
    </location>
</feature>
<evidence type="ECO:0008006" key="4">
    <source>
        <dbReference type="Google" id="ProtNLM"/>
    </source>
</evidence>
<name>A0A166P790_9AGAM</name>
<evidence type="ECO:0000313" key="2">
    <source>
        <dbReference type="EMBL" id="KZP25790.1"/>
    </source>
</evidence>
<keyword evidence="3" id="KW-1185">Reference proteome</keyword>
<dbReference type="AlphaFoldDB" id="A0A166P790"/>
<gene>
    <name evidence="2" type="ORF">FIBSPDRAFT_1041158</name>
</gene>
<dbReference type="Proteomes" id="UP000076532">
    <property type="component" value="Unassembled WGS sequence"/>
</dbReference>
<accession>A0A166P790</accession>
<sequence>MLSPEKIFASAQTTDALVKDAMKAVTIGTKGRKIKKTIAVDQLLLALLEHAVGDEGRRHTASVVLAAQGDGGKLVEAAQMWLENLLFPFKAAALHKGDGASEGDTPTSDDGRNATSFRRPVHGDTEVMHKLVEDRDDHNCSLSGQRKSGASTLPAIATSILPSVLHAFAEDENEAKKEELSAKSWDLIRRWGSIDLQDLTAGPANTFLLRIDLIHTFKHFTWWFQSTDEPHKYRIMTYMTNFAFSNKRVTFVNHSNSDIPLPDPKILRLHAALARVLFASGAGEYFDHVWRSATTLGVLKEDGTSDIGALLSALAL</sequence>
<protein>
    <recommendedName>
        <fullName evidence="4">HNH nuclease domain-containing protein</fullName>
    </recommendedName>
</protein>
<feature type="compositionally biased region" description="Polar residues" evidence="1">
    <location>
        <begin position="104"/>
        <end position="116"/>
    </location>
</feature>
<organism evidence="2 3">
    <name type="scientific">Athelia psychrophila</name>
    <dbReference type="NCBI Taxonomy" id="1759441"/>
    <lineage>
        <taxon>Eukaryota</taxon>
        <taxon>Fungi</taxon>
        <taxon>Dikarya</taxon>
        <taxon>Basidiomycota</taxon>
        <taxon>Agaricomycotina</taxon>
        <taxon>Agaricomycetes</taxon>
        <taxon>Agaricomycetidae</taxon>
        <taxon>Atheliales</taxon>
        <taxon>Atheliaceae</taxon>
        <taxon>Athelia</taxon>
    </lineage>
</organism>
<evidence type="ECO:0000256" key="1">
    <source>
        <dbReference type="SAM" id="MobiDB-lite"/>
    </source>
</evidence>
<dbReference type="STRING" id="436010.A0A166P790"/>
<proteinExistence type="predicted"/>
<dbReference type="EMBL" id="KV417518">
    <property type="protein sequence ID" value="KZP25790.1"/>
    <property type="molecule type" value="Genomic_DNA"/>
</dbReference>
<reference evidence="2 3" key="1">
    <citation type="journal article" date="2016" name="Mol. Biol. Evol.">
        <title>Comparative Genomics of Early-Diverging Mushroom-Forming Fungi Provides Insights into the Origins of Lignocellulose Decay Capabilities.</title>
        <authorList>
            <person name="Nagy L.G."/>
            <person name="Riley R."/>
            <person name="Tritt A."/>
            <person name="Adam C."/>
            <person name="Daum C."/>
            <person name="Floudas D."/>
            <person name="Sun H."/>
            <person name="Yadav J.S."/>
            <person name="Pangilinan J."/>
            <person name="Larsson K.H."/>
            <person name="Matsuura K."/>
            <person name="Barry K."/>
            <person name="Labutti K."/>
            <person name="Kuo R."/>
            <person name="Ohm R.A."/>
            <person name="Bhattacharya S.S."/>
            <person name="Shirouzu T."/>
            <person name="Yoshinaga Y."/>
            <person name="Martin F.M."/>
            <person name="Grigoriev I.V."/>
            <person name="Hibbett D.S."/>
        </authorList>
    </citation>
    <scope>NUCLEOTIDE SEQUENCE [LARGE SCALE GENOMIC DNA]</scope>
    <source>
        <strain evidence="2 3">CBS 109695</strain>
    </source>
</reference>